<name>A0A431TWZ4_9BACT</name>
<dbReference type="InterPro" id="IPR018335">
    <property type="entry name" value="Tscrpt_reg_HTH_Crp-type_CS"/>
</dbReference>
<keyword evidence="1" id="KW-0805">Transcription regulation</keyword>
<feature type="domain" description="Cyclic nucleotide-binding" evidence="4">
    <location>
        <begin position="22"/>
        <end position="142"/>
    </location>
</feature>
<keyword evidence="7" id="KW-1185">Reference proteome</keyword>
<dbReference type="SMART" id="SM00419">
    <property type="entry name" value="HTH_CRP"/>
    <property type="match status" value="1"/>
</dbReference>
<dbReference type="Gene3D" id="1.10.10.10">
    <property type="entry name" value="Winged helix-like DNA-binding domain superfamily/Winged helix DNA-binding domain"/>
    <property type="match status" value="1"/>
</dbReference>
<sequence length="236" mass="26068">MRNTPTLAPSNCQNCPRRQNSLLGCCQLGELNLISDSKSFQVYQKGQVIFHEGSRVNNLYCIFQGKVKMTKTGGDGKAQIMRFTREGDTMGYRALMSDAPYACSAVALEECVVCTVPRPDVLSLIESNPQFTRALLRQLTDSLNDTETRMLHMTYKPVRERLAGALLLLHRTFCQDGSNCSIPISREDLASLIGTATETASRLVSEFKEEGLIATKGSKITILNAATLTQISTQYD</sequence>
<dbReference type="SUPFAM" id="SSF46785">
    <property type="entry name" value="Winged helix' DNA-binding domain"/>
    <property type="match status" value="1"/>
</dbReference>
<dbReference type="InterPro" id="IPR012318">
    <property type="entry name" value="HTH_CRP"/>
</dbReference>
<dbReference type="InterPro" id="IPR018490">
    <property type="entry name" value="cNMP-bd_dom_sf"/>
</dbReference>
<evidence type="ECO:0000259" key="5">
    <source>
        <dbReference type="PROSITE" id="PS51063"/>
    </source>
</evidence>
<dbReference type="SMART" id="SM00100">
    <property type="entry name" value="cNMP"/>
    <property type="match status" value="1"/>
</dbReference>
<dbReference type="InterPro" id="IPR036390">
    <property type="entry name" value="WH_DNA-bd_sf"/>
</dbReference>
<dbReference type="PRINTS" id="PR00034">
    <property type="entry name" value="HTHCRP"/>
</dbReference>
<evidence type="ECO:0000259" key="4">
    <source>
        <dbReference type="PROSITE" id="PS50042"/>
    </source>
</evidence>
<dbReference type="InterPro" id="IPR050397">
    <property type="entry name" value="Env_Response_Regulators"/>
</dbReference>
<dbReference type="Pfam" id="PF13545">
    <property type="entry name" value="HTH_Crp_2"/>
    <property type="match status" value="1"/>
</dbReference>
<dbReference type="PANTHER" id="PTHR24567:SF74">
    <property type="entry name" value="HTH-TYPE TRANSCRIPTIONAL REGULATOR ARCR"/>
    <property type="match status" value="1"/>
</dbReference>
<accession>A0A431TWZ4</accession>
<dbReference type="InterPro" id="IPR036388">
    <property type="entry name" value="WH-like_DNA-bd_sf"/>
</dbReference>
<protein>
    <submittedName>
        <fullName evidence="6">Crp/Fnr family transcriptional regulator</fullName>
    </submittedName>
</protein>
<evidence type="ECO:0000256" key="3">
    <source>
        <dbReference type="ARBA" id="ARBA00023163"/>
    </source>
</evidence>
<evidence type="ECO:0000313" key="7">
    <source>
        <dbReference type="Proteomes" id="UP000282184"/>
    </source>
</evidence>
<dbReference type="GO" id="GO:0003677">
    <property type="term" value="F:DNA binding"/>
    <property type="evidence" value="ECO:0007669"/>
    <property type="project" value="UniProtKB-KW"/>
</dbReference>
<keyword evidence="2" id="KW-0238">DNA-binding</keyword>
<dbReference type="CDD" id="cd00092">
    <property type="entry name" value="HTH_CRP"/>
    <property type="match status" value="1"/>
</dbReference>
<dbReference type="InterPro" id="IPR014710">
    <property type="entry name" value="RmlC-like_jellyroll"/>
</dbReference>
<dbReference type="EMBL" id="RXOF01000018">
    <property type="protein sequence ID" value="RTQ45887.1"/>
    <property type="molecule type" value="Genomic_DNA"/>
</dbReference>
<dbReference type="Gene3D" id="2.60.120.10">
    <property type="entry name" value="Jelly Rolls"/>
    <property type="match status" value="1"/>
</dbReference>
<dbReference type="PROSITE" id="PS51063">
    <property type="entry name" value="HTH_CRP_2"/>
    <property type="match status" value="1"/>
</dbReference>
<dbReference type="Proteomes" id="UP000282184">
    <property type="component" value="Unassembled WGS sequence"/>
</dbReference>
<dbReference type="AlphaFoldDB" id="A0A431TWZ4"/>
<dbReference type="OrthoDB" id="9127033at2"/>
<evidence type="ECO:0000313" key="6">
    <source>
        <dbReference type="EMBL" id="RTQ45887.1"/>
    </source>
</evidence>
<dbReference type="Pfam" id="PF00027">
    <property type="entry name" value="cNMP_binding"/>
    <property type="match status" value="1"/>
</dbReference>
<reference evidence="6 7" key="1">
    <citation type="submission" date="2018-12" db="EMBL/GenBank/DDBJ databases">
        <title>Hymenobacter gummosus sp. nov., isolated from a spring.</title>
        <authorList>
            <person name="Nie L."/>
        </authorList>
    </citation>
    <scope>NUCLEOTIDE SEQUENCE [LARGE SCALE GENOMIC DNA]</scope>
    <source>
        <strain evidence="6 7">KCTC 52166</strain>
    </source>
</reference>
<dbReference type="RefSeq" id="WP_126695743.1">
    <property type="nucleotide sequence ID" value="NZ_RXOF01000018.1"/>
</dbReference>
<dbReference type="PROSITE" id="PS00042">
    <property type="entry name" value="HTH_CRP_1"/>
    <property type="match status" value="1"/>
</dbReference>
<dbReference type="GO" id="GO:0005829">
    <property type="term" value="C:cytosol"/>
    <property type="evidence" value="ECO:0007669"/>
    <property type="project" value="TreeGrafter"/>
</dbReference>
<dbReference type="InterPro" id="IPR000595">
    <property type="entry name" value="cNMP-bd_dom"/>
</dbReference>
<dbReference type="SUPFAM" id="SSF51206">
    <property type="entry name" value="cAMP-binding domain-like"/>
    <property type="match status" value="1"/>
</dbReference>
<dbReference type="CDD" id="cd00038">
    <property type="entry name" value="CAP_ED"/>
    <property type="match status" value="1"/>
</dbReference>
<comment type="caution">
    <text evidence="6">The sequence shown here is derived from an EMBL/GenBank/DDBJ whole genome shotgun (WGS) entry which is preliminary data.</text>
</comment>
<evidence type="ECO:0000256" key="1">
    <source>
        <dbReference type="ARBA" id="ARBA00023015"/>
    </source>
</evidence>
<proteinExistence type="predicted"/>
<evidence type="ECO:0000256" key="2">
    <source>
        <dbReference type="ARBA" id="ARBA00023125"/>
    </source>
</evidence>
<dbReference type="PROSITE" id="PS50042">
    <property type="entry name" value="CNMP_BINDING_3"/>
    <property type="match status" value="1"/>
</dbReference>
<dbReference type="GO" id="GO:0003700">
    <property type="term" value="F:DNA-binding transcription factor activity"/>
    <property type="evidence" value="ECO:0007669"/>
    <property type="project" value="InterPro"/>
</dbReference>
<keyword evidence="3" id="KW-0804">Transcription</keyword>
<feature type="domain" description="HTH crp-type" evidence="5">
    <location>
        <begin position="156"/>
        <end position="226"/>
    </location>
</feature>
<organism evidence="6 7">
    <name type="scientific">Hymenobacter gummosus</name>
    <dbReference type="NCBI Taxonomy" id="1776032"/>
    <lineage>
        <taxon>Bacteria</taxon>
        <taxon>Pseudomonadati</taxon>
        <taxon>Bacteroidota</taxon>
        <taxon>Cytophagia</taxon>
        <taxon>Cytophagales</taxon>
        <taxon>Hymenobacteraceae</taxon>
        <taxon>Hymenobacter</taxon>
    </lineage>
</organism>
<dbReference type="PANTHER" id="PTHR24567">
    <property type="entry name" value="CRP FAMILY TRANSCRIPTIONAL REGULATORY PROTEIN"/>
    <property type="match status" value="1"/>
</dbReference>
<gene>
    <name evidence="6" type="ORF">EJV47_23955</name>
</gene>